<name>A0A6C2C4J4_9LACO</name>
<dbReference type="InterPro" id="IPR046342">
    <property type="entry name" value="CBS_dom_sf"/>
</dbReference>
<proteinExistence type="predicted"/>
<dbReference type="CDD" id="cd02205">
    <property type="entry name" value="CBS_pair_SF"/>
    <property type="match status" value="1"/>
</dbReference>
<sequence>MLATLIKPRDELITISEDATIEEALALFEEYTSMRAIPILDTSGQLFRGAIYKMHIYQHLMNGGERNLPVTAMMRNTTKFIGINATFFELIFNMRDLPFITILDEDNHFLSIITHSRLMDLLAQSLQTDEGRYTLTLLTDGERGSLEKAAKIISRYTLISSSMTLNPDNNPRTVRIMFTLPDSVDEGRLSKIIRVLSRKGFHLESLEDLHKQSYL</sequence>
<dbReference type="Gene3D" id="3.10.580.10">
    <property type="entry name" value="CBS-domain"/>
    <property type="match status" value="1"/>
</dbReference>
<evidence type="ECO:0000256" key="1">
    <source>
        <dbReference type="PROSITE-ProRule" id="PRU00703"/>
    </source>
</evidence>
<comment type="caution">
    <text evidence="3">The sequence shown here is derived from an EMBL/GenBank/DDBJ whole genome shotgun (WGS) entry which is preliminary data.</text>
</comment>
<gene>
    <name evidence="3" type="ORF">ESZ50_08365</name>
</gene>
<dbReference type="InterPro" id="IPR000644">
    <property type="entry name" value="CBS_dom"/>
</dbReference>
<organism evidence="3 4">
    <name type="scientific">Weissella muntiaci</name>
    <dbReference type="NCBI Taxonomy" id="2508881"/>
    <lineage>
        <taxon>Bacteria</taxon>
        <taxon>Bacillati</taxon>
        <taxon>Bacillota</taxon>
        <taxon>Bacilli</taxon>
        <taxon>Lactobacillales</taxon>
        <taxon>Lactobacillaceae</taxon>
        <taxon>Weissella</taxon>
    </lineage>
</organism>
<evidence type="ECO:0000259" key="2">
    <source>
        <dbReference type="PROSITE" id="PS51371"/>
    </source>
</evidence>
<dbReference type="RefSeq" id="WP_148623117.1">
    <property type="nucleotide sequence ID" value="NZ_SDGZ01000018.1"/>
</dbReference>
<protein>
    <submittedName>
        <fullName evidence="3">CBS domain-containing protein</fullName>
    </submittedName>
</protein>
<dbReference type="EMBL" id="SDGZ01000018">
    <property type="protein sequence ID" value="TYC48516.1"/>
    <property type="molecule type" value="Genomic_DNA"/>
</dbReference>
<dbReference type="Proteomes" id="UP000371977">
    <property type="component" value="Unassembled WGS sequence"/>
</dbReference>
<dbReference type="NCBIfam" id="NF038387">
    <property type="entry name" value="CBS_CbpA"/>
    <property type="match status" value="1"/>
</dbReference>
<dbReference type="SUPFAM" id="SSF54631">
    <property type="entry name" value="CBS-domain pair"/>
    <property type="match status" value="1"/>
</dbReference>
<keyword evidence="4" id="KW-1185">Reference proteome</keyword>
<dbReference type="AlphaFoldDB" id="A0A6C2C4J4"/>
<accession>A0A6C2C4J4</accession>
<dbReference type="InterPro" id="IPR017036">
    <property type="entry name" value="Lmo0553-like"/>
</dbReference>
<dbReference type="Pfam" id="PF00571">
    <property type="entry name" value="CBS"/>
    <property type="match status" value="1"/>
</dbReference>
<evidence type="ECO:0000313" key="3">
    <source>
        <dbReference type="EMBL" id="TYC48516.1"/>
    </source>
</evidence>
<feature type="domain" description="CBS" evidence="2">
    <location>
        <begin position="6"/>
        <end position="66"/>
    </location>
</feature>
<keyword evidence="1" id="KW-0129">CBS domain</keyword>
<reference evidence="3 4" key="1">
    <citation type="submission" date="2019-01" db="EMBL/GenBank/DDBJ databases">
        <title>Weissella sp. nov., a novel lactic acid bacterium isolated from animal feces.</title>
        <authorList>
            <person name="Wang L.-T."/>
        </authorList>
    </citation>
    <scope>NUCLEOTIDE SEQUENCE [LARGE SCALE GENOMIC DNA]</scope>
    <source>
        <strain evidence="3 4">8H-2</strain>
    </source>
</reference>
<dbReference type="PIRSF" id="PIRSF035040">
    <property type="entry name" value="UCP035040_CBS_Lmo0553"/>
    <property type="match status" value="1"/>
</dbReference>
<dbReference type="OrthoDB" id="1706107at2"/>
<dbReference type="PROSITE" id="PS51371">
    <property type="entry name" value="CBS"/>
    <property type="match status" value="1"/>
</dbReference>
<evidence type="ECO:0000313" key="4">
    <source>
        <dbReference type="Proteomes" id="UP000371977"/>
    </source>
</evidence>